<feature type="transmembrane region" description="Helical" evidence="1">
    <location>
        <begin position="13"/>
        <end position="32"/>
    </location>
</feature>
<dbReference type="WBParaSite" id="nRc.2.0.1.t04174-RA">
    <property type="protein sequence ID" value="nRc.2.0.1.t04174-RA"/>
    <property type="gene ID" value="nRc.2.0.1.g04174"/>
</dbReference>
<accession>A0A915HR16</accession>
<name>A0A915HR16_ROMCU</name>
<evidence type="ECO:0000313" key="2">
    <source>
        <dbReference type="Proteomes" id="UP000887565"/>
    </source>
</evidence>
<keyword evidence="1" id="KW-1133">Transmembrane helix</keyword>
<proteinExistence type="predicted"/>
<evidence type="ECO:0000313" key="3">
    <source>
        <dbReference type="WBParaSite" id="nRc.2.0.1.t04174-RA"/>
    </source>
</evidence>
<dbReference type="Proteomes" id="UP000887565">
    <property type="component" value="Unplaced"/>
</dbReference>
<protein>
    <submittedName>
        <fullName evidence="3">Uncharacterized protein</fullName>
    </submittedName>
</protein>
<sequence>MENVESEVRIYKGGLGLTGSYITLIIACEFYLTQQRGAQRFENRRQNVRFPQFQNSRTHDRAVTIGAIVGAHAEGHQKSDHERDINNPLHVEEEILERSPLILYFEGWGSLCLDSPWEEQHGWPVGL</sequence>
<evidence type="ECO:0000256" key="1">
    <source>
        <dbReference type="SAM" id="Phobius"/>
    </source>
</evidence>
<organism evidence="2 3">
    <name type="scientific">Romanomermis culicivorax</name>
    <name type="common">Nematode worm</name>
    <dbReference type="NCBI Taxonomy" id="13658"/>
    <lineage>
        <taxon>Eukaryota</taxon>
        <taxon>Metazoa</taxon>
        <taxon>Ecdysozoa</taxon>
        <taxon>Nematoda</taxon>
        <taxon>Enoplea</taxon>
        <taxon>Dorylaimia</taxon>
        <taxon>Mermithida</taxon>
        <taxon>Mermithoidea</taxon>
        <taxon>Mermithidae</taxon>
        <taxon>Romanomermis</taxon>
    </lineage>
</organism>
<reference evidence="3" key="1">
    <citation type="submission" date="2022-11" db="UniProtKB">
        <authorList>
            <consortium name="WormBaseParasite"/>
        </authorList>
    </citation>
    <scope>IDENTIFICATION</scope>
</reference>
<keyword evidence="1" id="KW-0812">Transmembrane</keyword>
<dbReference type="AlphaFoldDB" id="A0A915HR16"/>
<keyword evidence="2" id="KW-1185">Reference proteome</keyword>
<keyword evidence="1" id="KW-0472">Membrane</keyword>